<gene>
    <name evidence="1" type="ORF">OIHEL45_18996</name>
</gene>
<comment type="caution">
    <text evidence="1">The sequence shown here is derived from an EMBL/GenBank/DDBJ whole genome shotgun (WGS) entry which is preliminary data.</text>
</comment>
<organism evidence="1 2">
    <name type="scientific">Sulfitobacter indolifex HEL-45</name>
    <dbReference type="NCBI Taxonomy" id="391624"/>
    <lineage>
        <taxon>Bacteria</taxon>
        <taxon>Pseudomonadati</taxon>
        <taxon>Pseudomonadota</taxon>
        <taxon>Alphaproteobacteria</taxon>
        <taxon>Rhodobacterales</taxon>
        <taxon>Roseobacteraceae</taxon>
        <taxon>Sulfitobacter</taxon>
    </lineage>
</organism>
<evidence type="ECO:0000313" key="2">
    <source>
        <dbReference type="Proteomes" id="UP000003257"/>
    </source>
</evidence>
<protein>
    <submittedName>
        <fullName evidence="1">Transposase, putative</fullName>
    </submittedName>
</protein>
<feature type="non-terminal residue" evidence="1">
    <location>
        <position position="49"/>
    </location>
</feature>
<dbReference type="EMBL" id="ABID01000060">
    <property type="protein sequence ID" value="EDQ02992.1"/>
    <property type="molecule type" value="Genomic_DNA"/>
</dbReference>
<proteinExistence type="predicted"/>
<name>A0ABP2D405_9RHOB</name>
<evidence type="ECO:0000313" key="1">
    <source>
        <dbReference type="EMBL" id="EDQ02992.1"/>
    </source>
</evidence>
<dbReference type="Proteomes" id="UP000003257">
    <property type="component" value="Unassembled WGS sequence"/>
</dbReference>
<reference evidence="1 2" key="1">
    <citation type="submission" date="2007-11" db="EMBL/GenBank/DDBJ databases">
        <authorList>
            <person name="Wagner-Dobler I."/>
            <person name="Ferriera S."/>
            <person name="Johnson J."/>
            <person name="Kravitz S."/>
            <person name="Beeson K."/>
            <person name="Sutton G."/>
            <person name="Rogers Y.-H."/>
            <person name="Friedman R."/>
            <person name="Frazier M."/>
            <person name="Venter J.C."/>
        </authorList>
    </citation>
    <scope>NUCLEOTIDE SEQUENCE [LARGE SCALE GENOMIC DNA]</scope>
    <source>
        <strain evidence="1 2">HEL-45</strain>
    </source>
</reference>
<keyword evidence="2" id="KW-1185">Reference proteome</keyword>
<sequence>MSMPRSSLFKHPRFPHDIILCAVRWCLRYPLSYPDVVVLLAERGISIDR</sequence>
<accession>A0ABP2D405</accession>